<keyword evidence="2" id="KW-1185">Reference proteome</keyword>
<dbReference type="AlphaFoldDB" id="A0A1I7WTK7"/>
<protein>
    <submittedName>
        <fullName evidence="3">CDC73_N domain-containing protein</fullName>
    </submittedName>
</protein>
<dbReference type="GO" id="GO:0005737">
    <property type="term" value="C:cytoplasm"/>
    <property type="evidence" value="ECO:0007669"/>
    <property type="project" value="TreeGrafter"/>
</dbReference>
<dbReference type="GO" id="GO:0005634">
    <property type="term" value="C:nucleus"/>
    <property type="evidence" value="ECO:0007669"/>
    <property type="project" value="TreeGrafter"/>
</dbReference>
<dbReference type="WBParaSite" id="Hba_08439">
    <property type="protein sequence ID" value="Hba_08439"/>
    <property type="gene ID" value="Hba_08439"/>
</dbReference>
<dbReference type="InterPro" id="IPR039768">
    <property type="entry name" value="Nmd3"/>
</dbReference>
<sequence>MSDAQTLSTRTHLGHLLNPGDLVLAFDIRNCNVNNRVFDDMKTDNIPDVVIVKKVSKSYIMTYLLLFIQFRPFKSFYRFMEDIEEDPLMREKINIYKMDDQQAD</sequence>
<dbReference type="PANTHER" id="PTHR12746">
    <property type="entry name" value="NONSENSE-MEDIATED MRNA DECAY PROTEIN 3"/>
    <property type="match status" value="1"/>
</dbReference>
<organism evidence="2 3">
    <name type="scientific">Heterorhabditis bacteriophora</name>
    <name type="common">Entomopathogenic nematode worm</name>
    <dbReference type="NCBI Taxonomy" id="37862"/>
    <lineage>
        <taxon>Eukaryota</taxon>
        <taxon>Metazoa</taxon>
        <taxon>Ecdysozoa</taxon>
        <taxon>Nematoda</taxon>
        <taxon>Chromadorea</taxon>
        <taxon>Rhabditida</taxon>
        <taxon>Rhabditina</taxon>
        <taxon>Rhabditomorpha</taxon>
        <taxon>Strongyloidea</taxon>
        <taxon>Heterorhabditidae</taxon>
        <taxon>Heterorhabditis</taxon>
    </lineage>
</organism>
<evidence type="ECO:0000259" key="1">
    <source>
        <dbReference type="Pfam" id="PF21192"/>
    </source>
</evidence>
<evidence type="ECO:0000313" key="3">
    <source>
        <dbReference type="WBParaSite" id="Hba_08439"/>
    </source>
</evidence>
<proteinExistence type="predicted"/>
<dbReference type="InterPro" id="IPR048898">
    <property type="entry name" value="OB_NMD3"/>
</dbReference>
<accession>A0A1I7WTK7</accession>
<dbReference type="Pfam" id="PF21192">
    <property type="entry name" value="OB_NMD3"/>
    <property type="match status" value="1"/>
</dbReference>
<dbReference type="PANTHER" id="PTHR12746:SF2">
    <property type="entry name" value="60S RIBOSOMAL EXPORT PROTEIN NMD3"/>
    <property type="match status" value="1"/>
</dbReference>
<dbReference type="GO" id="GO:0043023">
    <property type="term" value="F:ribosomal large subunit binding"/>
    <property type="evidence" value="ECO:0007669"/>
    <property type="project" value="InterPro"/>
</dbReference>
<reference evidence="3" key="1">
    <citation type="submission" date="2016-11" db="UniProtKB">
        <authorList>
            <consortium name="WormBaseParasite"/>
        </authorList>
    </citation>
    <scope>IDENTIFICATION</scope>
</reference>
<dbReference type="Proteomes" id="UP000095283">
    <property type="component" value="Unplaced"/>
</dbReference>
<name>A0A1I7WTK7_HETBA</name>
<evidence type="ECO:0000313" key="2">
    <source>
        <dbReference type="Proteomes" id="UP000095283"/>
    </source>
</evidence>
<dbReference type="GO" id="GO:0000055">
    <property type="term" value="P:ribosomal large subunit export from nucleus"/>
    <property type="evidence" value="ECO:0007669"/>
    <property type="project" value="TreeGrafter"/>
</dbReference>
<feature type="domain" description="60S ribosomal export protein NMD3 OB-fold" evidence="1">
    <location>
        <begin position="4"/>
        <end position="54"/>
    </location>
</feature>